<evidence type="ECO:0000256" key="3">
    <source>
        <dbReference type="ARBA" id="ARBA00022827"/>
    </source>
</evidence>
<dbReference type="PANTHER" id="PTHR43004">
    <property type="entry name" value="TRK SYSTEM POTASSIUM UPTAKE PROTEIN"/>
    <property type="match status" value="1"/>
</dbReference>
<sequence>MDETEVLIAGADPVGLALALDLERRGVSCLVLDSGDGRVRTPEVGVIGPRSMELFRRWGVADKIRSAEFPGSRPTDIAWVTQVGGHEIHRFERLTHDTHTPEPEQMCPADWLLPVLITAVGTHPGGAVLFRHRLDGFAQDDAGVTARVMDMRNGRGVTIRASYLVSTNGPCSMVRSACGIQATSRFEPQLLRTIVFRAPKLSEGLAARGHRPALTYFLLRADGRRYPLQAMDGDGTYKLTVGSEAGATDAAALVRDAIAFDTPTQIVRDDATQLPHMVADRYRSGRVFLVGDAAHTLSPPGGFGCDIGIADAADLAWKLAAERAGWAGAELLDSYDAERRPVALEGLEAVGIAMRSRADDDLSPRLRDDTCEGVLARTELGMQLADSVANWDVDAPEVHFGHGYRSSLVVGDEVKMTAPWRPSSDPGFRAAHGWLRPGVSTLDVFGDGFVLLCFESSERIVEVERAFRRRGVPLEVVLCPDDRVSELYRCPYVLVRPDDHVAWRGQELPADPLLLADMVRGAC</sequence>
<keyword evidence="3" id="KW-0274">FAD</keyword>
<dbReference type="RefSeq" id="WP_116172980.1">
    <property type="nucleotide sequence ID" value="NZ_CP144375.1"/>
</dbReference>
<evidence type="ECO:0000313" key="5">
    <source>
        <dbReference type="EMBL" id="REH53859.1"/>
    </source>
</evidence>
<dbReference type="Pfam" id="PF21274">
    <property type="entry name" value="Rng_hyd_C"/>
    <property type="match status" value="1"/>
</dbReference>
<evidence type="ECO:0000256" key="2">
    <source>
        <dbReference type="ARBA" id="ARBA00022630"/>
    </source>
</evidence>
<dbReference type="Pfam" id="PF01494">
    <property type="entry name" value="FAD_binding_3"/>
    <property type="match status" value="1"/>
</dbReference>
<comment type="caution">
    <text evidence="5">The sequence shown here is derived from an EMBL/GenBank/DDBJ whole genome shotgun (WGS) entry which is preliminary data.</text>
</comment>
<dbReference type="PRINTS" id="PR00420">
    <property type="entry name" value="RNGMNOXGNASE"/>
</dbReference>
<keyword evidence="6" id="KW-1185">Reference proteome</keyword>
<evidence type="ECO:0000313" key="6">
    <source>
        <dbReference type="Proteomes" id="UP000256269"/>
    </source>
</evidence>
<dbReference type="GO" id="GO:0016709">
    <property type="term" value="F:oxidoreductase activity, acting on paired donors, with incorporation or reduction of molecular oxygen, NAD(P)H as one donor, and incorporation of one atom of oxygen"/>
    <property type="evidence" value="ECO:0007669"/>
    <property type="project" value="UniProtKB-ARBA"/>
</dbReference>
<gene>
    <name evidence="5" type="ORF">BCF44_10280</name>
</gene>
<dbReference type="EMBL" id="QUNO01000002">
    <property type="protein sequence ID" value="REH53859.1"/>
    <property type="molecule type" value="Genomic_DNA"/>
</dbReference>
<accession>A0A3E0I566</accession>
<evidence type="ECO:0000259" key="4">
    <source>
        <dbReference type="Pfam" id="PF01494"/>
    </source>
</evidence>
<dbReference type="OrthoDB" id="4246007at2"/>
<evidence type="ECO:0000256" key="1">
    <source>
        <dbReference type="ARBA" id="ARBA00001974"/>
    </source>
</evidence>
<dbReference type="Proteomes" id="UP000256269">
    <property type="component" value="Unassembled WGS sequence"/>
</dbReference>
<dbReference type="Gene3D" id="3.40.30.120">
    <property type="match status" value="1"/>
</dbReference>
<protein>
    <submittedName>
        <fullName evidence="5">2-polyprenyl-6-methoxyphenol hydroxylase-like FAD-dependent oxidoreductase</fullName>
    </submittedName>
</protein>
<keyword evidence="2" id="KW-0285">Flavoprotein</keyword>
<name>A0A3E0I566_9PSEU</name>
<dbReference type="InterPro" id="IPR002938">
    <property type="entry name" value="FAD-bd"/>
</dbReference>
<dbReference type="AlphaFoldDB" id="A0A3E0I566"/>
<dbReference type="InterPro" id="IPR050641">
    <property type="entry name" value="RIFMO-like"/>
</dbReference>
<dbReference type="GO" id="GO:0071949">
    <property type="term" value="F:FAD binding"/>
    <property type="evidence" value="ECO:0007669"/>
    <property type="project" value="InterPro"/>
</dbReference>
<dbReference type="SUPFAM" id="SSF51905">
    <property type="entry name" value="FAD/NAD(P)-binding domain"/>
    <property type="match status" value="1"/>
</dbReference>
<dbReference type="Gene3D" id="3.30.9.10">
    <property type="entry name" value="D-Amino Acid Oxidase, subunit A, domain 2"/>
    <property type="match status" value="1"/>
</dbReference>
<dbReference type="PANTHER" id="PTHR43004:SF19">
    <property type="entry name" value="BINDING MONOOXYGENASE, PUTATIVE (JCVI)-RELATED"/>
    <property type="match status" value="1"/>
</dbReference>
<feature type="domain" description="FAD-binding" evidence="4">
    <location>
        <begin position="3"/>
        <end position="343"/>
    </location>
</feature>
<comment type="cofactor">
    <cofactor evidence="1">
        <name>FAD</name>
        <dbReference type="ChEBI" id="CHEBI:57692"/>
    </cofactor>
</comment>
<reference evidence="5 6" key="1">
    <citation type="submission" date="2018-08" db="EMBL/GenBank/DDBJ databases">
        <title>Genomic Encyclopedia of Archaeal and Bacterial Type Strains, Phase II (KMG-II): from individual species to whole genera.</title>
        <authorList>
            <person name="Goeker M."/>
        </authorList>
    </citation>
    <scope>NUCLEOTIDE SEQUENCE [LARGE SCALE GENOMIC DNA]</scope>
    <source>
        <strain evidence="5 6">DSM 45791</strain>
    </source>
</reference>
<dbReference type="InterPro" id="IPR036188">
    <property type="entry name" value="FAD/NAD-bd_sf"/>
</dbReference>
<organism evidence="5 6">
    <name type="scientific">Kutzneria buriramensis</name>
    <dbReference type="NCBI Taxonomy" id="1045776"/>
    <lineage>
        <taxon>Bacteria</taxon>
        <taxon>Bacillati</taxon>
        <taxon>Actinomycetota</taxon>
        <taxon>Actinomycetes</taxon>
        <taxon>Pseudonocardiales</taxon>
        <taxon>Pseudonocardiaceae</taxon>
        <taxon>Kutzneria</taxon>
    </lineage>
</organism>
<proteinExistence type="predicted"/>
<dbReference type="Gene3D" id="3.50.50.60">
    <property type="entry name" value="FAD/NAD(P)-binding domain"/>
    <property type="match status" value="1"/>
</dbReference>